<keyword evidence="2" id="KW-0540">Nuclease</keyword>
<gene>
    <name evidence="5" type="ORF">JCM9152_2842</name>
</gene>
<dbReference type="InterPro" id="IPR037038">
    <property type="entry name" value="HepT-like_sf"/>
</dbReference>
<dbReference type="NCBIfam" id="NF047751">
    <property type="entry name" value="HepT_toxin"/>
    <property type="match status" value="1"/>
</dbReference>
<evidence type="ECO:0008006" key="7">
    <source>
        <dbReference type="Google" id="ProtNLM"/>
    </source>
</evidence>
<name>W4QH14_9BACI</name>
<dbReference type="InterPro" id="IPR008201">
    <property type="entry name" value="HepT-like"/>
</dbReference>
<dbReference type="GO" id="GO:0016787">
    <property type="term" value="F:hydrolase activity"/>
    <property type="evidence" value="ECO:0007669"/>
    <property type="project" value="UniProtKB-KW"/>
</dbReference>
<reference evidence="5" key="1">
    <citation type="journal article" date="2014" name="Genome Announc.">
        <title>Draft Genome Sequences of Three Alkaliphilic Bacillus Strains, Bacillus wakoensis JCM 9140T, Bacillus akibai JCM 9157T, and Bacillus hemicellulosilyticus JCM 9152T.</title>
        <authorList>
            <person name="Yuki M."/>
            <person name="Oshima K."/>
            <person name="Suda W."/>
            <person name="Oshida Y."/>
            <person name="Kitamura K."/>
            <person name="Iida T."/>
            <person name="Hattori M."/>
            <person name="Ohkuma M."/>
        </authorList>
    </citation>
    <scope>NUCLEOTIDE SEQUENCE [LARGE SCALE GENOMIC DNA]</scope>
    <source>
        <strain evidence="5">JCM 9152</strain>
    </source>
</reference>
<dbReference type="STRING" id="1236971.JCM9152_2842"/>
<evidence type="ECO:0000256" key="3">
    <source>
        <dbReference type="ARBA" id="ARBA00022801"/>
    </source>
</evidence>
<dbReference type="InterPro" id="IPR052379">
    <property type="entry name" value="Type_VII_TA_RNase"/>
</dbReference>
<comment type="caution">
    <text evidence="5">The sequence shown here is derived from an EMBL/GenBank/DDBJ whole genome shotgun (WGS) entry which is preliminary data.</text>
</comment>
<dbReference type="Pfam" id="PF01934">
    <property type="entry name" value="HepT-like"/>
    <property type="match status" value="1"/>
</dbReference>
<dbReference type="GO" id="GO:0004540">
    <property type="term" value="F:RNA nuclease activity"/>
    <property type="evidence" value="ECO:0007669"/>
    <property type="project" value="InterPro"/>
</dbReference>
<dbReference type="RefSeq" id="WP_035344928.1">
    <property type="nucleotide sequence ID" value="NZ_BAUU01000019.1"/>
</dbReference>
<proteinExistence type="inferred from homology"/>
<keyword evidence="1" id="KW-1277">Toxin-antitoxin system</keyword>
<comment type="similarity">
    <text evidence="4">Belongs to the HepT RNase toxin family.</text>
</comment>
<evidence type="ECO:0000256" key="1">
    <source>
        <dbReference type="ARBA" id="ARBA00022649"/>
    </source>
</evidence>
<keyword evidence="6" id="KW-1185">Reference proteome</keyword>
<accession>W4QH14</accession>
<evidence type="ECO:0000256" key="4">
    <source>
        <dbReference type="ARBA" id="ARBA00024207"/>
    </source>
</evidence>
<evidence type="ECO:0000313" key="6">
    <source>
        <dbReference type="Proteomes" id="UP000018895"/>
    </source>
</evidence>
<dbReference type="AlphaFoldDB" id="W4QH14"/>
<dbReference type="Proteomes" id="UP000018895">
    <property type="component" value="Unassembled WGS sequence"/>
</dbReference>
<keyword evidence="3" id="KW-0378">Hydrolase</keyword>
<evidence type="ECO:0000256" key="2">
    <source>
        <dbReference type="ARBA" id="ARBA00022722"/>
    </source>
</evidence>
<dbReference type="PANTHER" id="PTHR33397">
    <property type="entry name" value="UPF0331 PROTEIN YUTE"/>
    <property type="match status" value="1"/>
</dbReference>
<protein>
    <recommendedName>
        <fullName evidence="7">DUF86 domain-containing protein</fullName>
    </recommendedName>
</protein>
<dbReference type="EMBL" id="BAUU01000019">
    <property type="protein sequence ID" value="GAE31376.1"/>
    <property type="molecule type" value="Genomic_DNA"/>
</dbReference>
<evidence type="ECO:0000313" key="5">
    <source>
        <dbReference type="EMBL" id="GAE31376.1"/>
    </source>
</evidence>
<sequence>MENNVILNKVSTVERCLTRIKDVYDNNRNNLTDFTKQDSIVLNLQRACEACIDLAMHIVATKQLGIPQNSWDAFTIIEQEGIIPSSLSNRMKAMVGFRNVAVHDYQEINIQILEKVIENHLIDFTSYTKAILTHK</sequence>
<dbReference type="PANTHER" id="PTHR33397:SF3">
    <property type="entry name" value="MRNA NUCLEASE HEPT"/>
    <property type="match status" value="1"/>
</dbReference>
<organism evidence="5 6">
    <name type="scientific">Halalkalibacter hemicellulosilyticusJCM 9152</name>
    <dbReference type="NCBI Taxonomy" id="1236971"/>
    <lineage>
        <taxon>Bacteria</taxon>
        <taxon>Bacillati</taxon>
        <taxon>Bacillota</taxon>
        <taxon>Bacilli</taxon>
        <taxon>Bacillales</taxon>
        <taxon>Bacillaceae</taxon>
        <taxon>Halalkalibacter</taxon>
    </lineage>
</organism>
<dbReference type="GO" id="GO:0110001">
    <property type="term" value="C:toxin-antitoxin complex"/>
    <property type="evidence" value="ECO:0007669"/>
    <property type="project" value="InterPro"/>
</dbReference>
<dbReference type="Gene3D" id="1.20.120.580">
    <property type="entry name" value="bsu32300-like"/>
    <property type="match status" value="1"/>
</dbReference>
<dbReference type="OrthoDB" id="9796612at2"/>